<evidence type="ECO:0000256" key="1">
    <source>
        <dbReference type="SAM" id="Coils"/>
    </source>
</evidence>
<evidence type="ECO:0000313" key="2">
    <source>
        <dbReference type="EMBL" id="OLF15693.1"/>
    </source>
</evidence>
<gene>
    <name evidence="2" type="ORF">BU204_19920</name>
</gene>
<evidence type="ECO:0000313" key="3">
    <source>
        <dbReference type="Proteomes" id="UP000185596"/>
    </source>
</evidence>
<dbReference type="EMBL" id="MSIE01000037">
    <property type="protein sequence ID" value="OLF15693.1"/>
    <property type="molecule type" value="Genomic_DNA"/>
</dbReference>
<dbReference type="STRING" id="1912961.BU204_19920"/>
<dbReference type="RefSeq" id="WP_075127226.1">
    <property type="nucleotide sequence ID" value="NZ_MSIE01000037.1"/>
</dbReference>
<dbReference type="AlphaFoldDB" id="A0A1Q8CMV7"/>
<dbReference type="Gene3D" id="1.10.287.1490">
    <property type="match status" value="1"/>
</dbReference>
<sequence>MVSYRGLEFDPTPGRLDAVTDTITQLTAAADALAAVEPALVDAARHAGGWRGAAAEAFRERLAATPGELGRRERLLREAVTALERWARTLARNQRHTEELDARALSLRARLRAAQDDLQDTQDAVDLAATPVGVAGASMALSGARDRVAELESALSEVLAEARELEREHLRASAAVADELAALRGEEPSTRPAASPAVRALAGVLGTASATSATLAGALTGPGRREASVPEGAHSAFAAALSSGRQTTGELVVRGETPLPRGEGG</sequence>
<dbReference type="Proteomes" id="UP000185596">
    <property type="component" value="Unassembled WGS sequence"/>
</dbReference>
<dbReference type="InterPro" id="IPR036689">
    <property type="entry name" value="ESAT-6-like_sf"/>
</dbReference>
<proteinExistence type="predicted"/>
<keyword evidence="1" id="KW-0175">Coiled coil</keyword>
<organism evidence="2 3">
    <name type="scientific">Actinophytocola xanthii</name>
    <dbReference type="NCBI Taxonomy" id="1912961"/>
    <lineage>
        <taxon>Bacteria</taxon>
        <taxon>Bacillati</taxon>
        <taxon>Actinomycetota</taxon>
        <taxon>Actinomycetes</taxon>
        <taxon>Pseudonocardiales</taxon>
        <taxon>Pseudonocardiaceae</taxon>
    </lineage>
</organism>
<feature type="coiled-coil region" evidence="1">
    <location>
        <begin position="97"/>
        <end position="175"/>
    </location>
</feature>
<protein>
    <submittedName>
        <fullName evidence="2">Uncharacterized protein</fullName>
    </submittedName>
</protein>
<keyword evidence="3" id="KW-1185">Reference proteome</keyword>
<reference evidence="2 3" key="1">
    <citation type="submission" date="2016-12" db="EMBL/GenBank/DDBJ databases">
        <title>The draft genome sequence of Actinophytocola sp. 11-183.</title>
        <authorList>
            <person name="Wang W."/>
            <person name="Yuan L."/>
        </authorList>
    </citation>
    <scope>NUCLEOTIDE SEQUENCE [LARGE SCALE GENOMIC DNA]</scope>
    <source>
        <strain evidence="2 3">11-183</strain>
    </source>
</reference>
<accession>A0A1Q8CMV7</accession>
<dbReference type="SUPFAM" id="SSF140453">
    <property type="entry name" value="EsxAB dimer-like"/>
    <property type="match status" value="1"/>
</dbReference>
<name>A0A1Q8CMV7_9PSEU</name>
<comment type="caution">
    <text evidence="2">The sequence shown here is derived from an EMBL/GenBank/DDBJ whole genome shotgun (WGS) entry which is preliminary data.</text>
</comment>